<dbReference type="PANTHER" id="PTHR46082:SF6">
    <property type="entry name" value="AAA+ ATPASE DOMAIN-CONTAINING PROTEIN-RELATED"/>
    <property type="match status" value="1"/>
</dbReference>
<dbReference type="Gene3D" id="3.40.50.300">
    <property type="entry name" value="P-loop containing nucleotide triphosphate hydrolases"/>
    <property type="match status" value="1"/>
</dbReference>
<dbReference type="Pfam" id="PF13374">
    <property type="entry name" value="TPR_10"/>
    <property type="match status" value="6"/>
</dbReference>
<sequence>MSERRILVIGSQCEALNQLGFLPQTAQELYRVMIDPERGACVSALEGEGLLIDPTVRDTKDAIKKAYWRAAKDEATLFVAYIGHGERADDDFYLLPRDAENPPDSDTAVHLTNLIKEAHKKAVGQVDGLAVVVDACYSGQAGFGAAQSWVRGLGGTLRFEVLTAAGDRPAADGCFSRSLVALLRDGVATEPSEHLHCVNLRPLIKKRCPNQEAQNPAYNPDATLWLAKNAASIREPWAQTPLADEIQRLTRAYQSTLALDEIVKRSQAERCVAVVGDAGTGKSALAAALAWPKAAPGVVPAGFVHAIALLNEAMTPRELARILTEQLARSVSGFREAQQSFARDTPYDEQQKLDTLEKQLLGPLTWLGRLEQPAQVTEVRIVLDALDRLATGARGSVMEALNQLGKLAFVHLLVTARPDTELPSEASSYSLAFAPDEKIHQYLEQRSVPPARQAEVAQAAQGSWLVARVLADLLDEQPEAPIGAGRLALGDAYEEMLSRCGVSEDESPRRVLEILAAAGAGPLLPLPLLCKASETLGGPRSPALVRDQLVRLRGLAVRSAAGTENEHAGLFHQTLVDYVTARAPQEIIAAHKALIAGIEALAPPGAGPTDLNNAIQHYAFEREAEHLWTLGEADSALASLSARISPIPRDNLRRWRLWLMRVETVVGSDHPVTFIVRNNIAHLTGECGDPRESLRLFEALLPDQERVLGPDYPDTLKTRSNIAYSTGMCGNVHQALCLAEALLPDQERVSGPDYPATLTIRNNIAHWTGDCGNPRKALRLFQELLPDQERILGPDHPDTLKTRSNIALWTGNSGDTREALRLAEALLTDEERVLGLGHPGTLTIRNNIAHWTGDCGNPRKALRLFQELLPDQEHILGPDHPDTLKTRSNIALWTGNSGDTREALRLAEALFHDEERVLGFDHPNTLAIRSNIAFWTGECGDSHEALRLFGALLPDQERILGPDHPDTLKTRSNIAYSISLCGDAREGLRLAEALLPDQERVLGPDHPLTLTTRNNIALWTGECGDSQEALRLFKALLVDQERLLGPDHPDTLKIRSNIAYSTARNGDAREALRLLQLLLPDQERIFGPNHPAVLIIRSNIAYLTAECGDAREALRLFQALLPDQERILGPDHPNTLIIKESIDRLTSS</sequence>
<accession>A0A1W6SPZ1</accession>
<dbReference type="OrthoDB" id="3884841at2"/>
<dbReference type="Proteomes" id="UP000012179">
    <property type="component" value="Chromosome"/>
</dbReference>
<dbReference type="InterPro" id="IPR011990">
    <property type="entry name" value="TPR-like_helical_dom_sf"/>
</dbReference>
<dbReference type="EMBL" id="CP021106">
    <property type="protein sequence ID" value="ARO87884.1"/>
    <property type="molecule type" value="Genomic_DNA"/>
</dbReference>
<dbReference type="InterPro" id="IPR027417">
    <property type="entry name" value="P-loop_NTPase"/>
</dbReference>
<dbReference type="KEGG" id="nlc:EBAPG3_008950"/>
<evidence type="ECO:0000313" key="4">
    <source>
        <dbReference type="Proteomes" id="UP000012179"/>
    </source>
</evidence>
<gene>
    <name evidence="3" type="ORF">EBAPG3_008950</name>
</gene>
<organism evidence="3 4">
    <name type="scientific">Nitrosospira lacus</name>
    <dbReference type="NCBI Taxonomy" id="1288494"/>
    <lineage>
        <taxon>Bacteria</taxon>
        <taxon>Pseudomonadati</taxon>
        <taxon>Pseudomonadota</taxon>
        <taxon>Betaproteobacteria</taxon>
        <taxon>Nitrosomonadales</taxon>
        <taxon>Nitrosomonadaceae</taxon>
        <taxon>Nitrosospira</taxon>
    </lineage>
</organism>
<keyword evidence="4" id="KW-1185">Reference proteome</keyword>
<feature type="domain" description="Nephrocystin 3-like N-terminal" evidence="2">
    <location>
        <begin position="264"/>
        <end position="417"/>
    </location>
</feature>
<dbReference type="Gene3D" id="1.25.40.10">
    <property type="entry name" value="Tetratricopeptide repeat domain"/>
    <property type="match status" value="3"/>
</dbReference>
<dbReference type="PANTHER" id="PTHR46082">
    <property type="entry name" value="ATP/GTP-BINDING PROTEIN-RELATED"/>
    <property type="match status" value="1"/>
</dbReference>
<evidence type="ECO:0000256" key="1">
    <source>
        <dbReference type="ARBA" id="ARBA00022737"/>
    </source>
</evidence>
<name>A0A1W6SPZ1_9PROT</name>
<dbReference type="eggNOG" id="COG0457">
    <property type="taxonomic scope" value="Bacteria"/>
</dbReference>
<keyword evidence="1" id="KW-0677">Repeat</keyword>
<dbReference type="Pfam" id="PF13424">
    <property type="entry name" value="TPR_12"/>
    <property type="match status" value="2"/>
</dbReference>
<dbReference type="RefSeq" id="WP_085922000.1">
    <property type="nucleotide sequence ID" value="NZ_CP021106.3"/>
</dbReference>
<dbReference type="InterPro" id="IPR053137">
    <property type="entry name" value="NLR-like"/>
</dbReference>
<dbReference type="SUPFAM" id="SSF52540">
    <property type="entry name" value="P-loop containing nucleoside triphosphate hydrolases"/>
    <property type="match status" value="1"/>
</dbReference>
<reference evidence="3 4" key="1">
    <citation type="journal article" date="2015" name="Int. J. Syst. Evol. Microbiol.">
        <title>Nitrosospira lacus sp. nov., a psychrotolerant, ammonia-oxidizing bacterium from sandy lake sediment.</title>
        <authorList>
            <person name="Urakawa H."/>
            <person name="Garcia J.C."/>
            <person name="Nielsen J.L."/>
            <person name="Le V.Q."/>
            <person name="Kozlowski J.A."/>
            <person name="Stein L.Y."/>
            <person name="Lim C.K."/>
            <person name="Pommerening-Roser A."/>
            <person name="Martens-Habbena W."/>
            <person name="Stahl D.A."/>
            <person name="Klotz M.G."/>
        </authorList>
    </citation>
    <scope>NUCLEOTIDE SEQUENCE [LARGE SCALE GENOMIC DNA]</scope>
    <source>
        <strain evidence="3 4">APG3</strain>
    </source>
</reference>
<dbReference type="AlphaFoldDB" id="A0A1W6SPZ1"/>
<protein>
    <recommendedName>
        <fullName evidence="2">Nephrocystin 3-like N-terminal domain-containing protein</fullName>
    </recommendedName>
</protein>
<dbReference type="Gene3D" id="3.40.50.1460">
    <property type="match status" value="1"/>
</dbReference>
<evidence type="ECO:0000259" key="2">
    <source>
        <dbReference type="Pfam" id="PF24883"/>
    </source>
</evidence>
<dbReference type="SUPFAM" id="SSF48452">
    <property type="entry name" value="TPR-like"/>
    <property type="match status" value="4"/>
</dbReference>
<evidence type="ECO:0000313" key="3">
    <source>
        <dbReference type="EMBL" id="ARO87884.1"/>
    </source>
</evidence>
<dbReference type="Pfam" id="PF24883">
    <property type="entry name" value="NPHP3_N"/>
    <property type="match status" value="1"/>
</dbReference>
<dbReference type="InterPro" id="IPR056884">
    <property type="entry name" value="NPHP3-like_N"/>
</dbReference>
<proteinExistence type="predicted"/>